<dbReference type="AlphaFoldDB" id="A0ABD1NH23"/>
<evidence type="ECO:0000256" key="1">
    <source>
        <dbReference type="SAM" id="Phobius"/>
    </source>
</evidence>
<evidence type="ECO:0008006" key="4">
    <source>
        <dbReference type="Google" id="ProtNLM"/>
    </source>
</evidence>
<dbReference type="EMBL" id="JBGMDY010000001">
    <property type="protein sequence ID" value="KAL2347427.1"/>
    <property type="molecule type" value="Genomic_DNA"/>
</dbReference>
<proteinExistence type="predicted"/>
<reference evidence="2 3" key="1">
    <citation type="submission" date="2024-08" db="EMBL/GenBank/DDBJ databases">
        <title>Insights into the chromosomal genome structure of Flemingia macrophylla.</title>
        <authorList>
            <person name="Ding Y."/>
            <person name="Zhao Y."/>
            <person name="Bi W."/>
            <person name="Wu M."/>
            <person name="Zhao G."/>
            <person name="Gong Y."/>
            <person name="Li W."/>
            <person name="Zhang P."/>
        </authorList>
    </citation>
    <scope>NUCLEOTIDE SEQUENCE [LARGE SCALE GENOMIC DNA]</scope>
    <source>
        <strain evidence="2">DYQJB</strain>
        <tissue evidence="2">Leaf</tissue>
    </source>
</reference>
<keyword evidence="1" id="KW-0472">Membrane</keyword>
<comment type="caution">
    <text evidence="2">The sequence shown here is derived from an EMBL/GenBank/DDBJ whole genome shotgun (WGS) entry which is preliminary data.</text>
</comment>
<protein>
    <recommendedName>
        <fullName evidence="4">Transmembrane protein</fullName>
    </recommendedName>
</protein>
<evidence type="ECO:0000313" key="2">
    <source>
        <dbReference type="EMBL" id="KAL2347427.1"/>
    </source>
</evidence>
<evidence type="ECO:0000313" key="3">
    <source>
        <dbReference type="Proteomes" id="UP001603857"/>
    </source>
</evidence>
<sequence length="94" mass="10754">MEECVVVLGHQRLSFFSLCNNTMLLLMSFMWLEFSDSLGGRWIRVAIICCIHKFGLLLHYWGATWVFDGLDLQSRSRGASKGRLNPAKEFGQDP</sequence>
<organism evidence="2 3">
    <name type="scientific">Flemingia macrophylla</name>
    <dbReference type="NCBI Taxonomy" id="520843"/>
    <lineage>
        <taxon>Eukaryota</taxon>
        <taxon>Viridiplantae</taxon>
        <taxon>Streptophyta</taxon>
        <taxon>Embryophyta</taxon>
        <taxon>Tracheophyta</taxon>
        <taxon>Spermatophyta</taxon>
        <taxon>Magnoliopsida</taxon>
        <taxon>eudicotyledons</taxon>
        <taxon>Gunneridae</taxon>
        <taxon>Pentapetalae</taxon>
        <taxon>rosids</taxon>
        <taxon>fabids</taxon>
        <taxon>Fabales</taxon>
        <taxon>Fabaceae</taxon>
        <taxon>Papilionoideae</taxon>
        <taxon>50 kb inversion clade</taxon>
        <taxon>NPAAA clade</taxon>
        <taxon>indigoferoid/millettioid clade</taxon>
        <taxon>Phaseoleae</taxon>
        <taxon>Flemingia</taxon>
    </lineage>
</organism>
<accession>A0ABD1NH23</accession>
<feature type="transmembrane region" description="Helical" evidence="1">
    <location>
        <begin position="43"/>
        <end position="67"/>
    </location>
</feature>
<name>A0ABD1NH23_9FABA</name>
<keyword evidence="1" id="KW-1133">Transmembrane helix</keyword>
<feature type="transmembrane region" description="Helical" evidence="1">
    <location>
        <begin position="12"/>
        <end position="31"/>
    </location>
</feature>
<keyword evidence="1" id="KW-0812">Transmembrane</keyword>
<keyword evidence="3" id="KW-1185">Reference proteome</keyword>
<dbReference type="Proteomes" id="UP001603857">
    <property type="component" value="Unassembled WGS sequence"/>
</dbReference>
<gene>
    <name evidence="2" type="ORF">Fmac_001427</name>
</gene>